<keyword evidence="2" id="KW-0813">Transport</keyword>
<evidence type="ECO:0000256" key="3">
    <source>
        <dbReference type="ARBA" id="ARBA00022475"/>
    </source>
</evidence>
<evidence type="ECO:0000256" key="1">
    <source>
        <dbReference type="ARBA" id="ARBA00004651"/>
    </source>
</evidence>
<dbReference type="eggNOG" id="COG0477">
    <property type="taxonomic scope" value="Bacteria"/>
</dbReference>
<dbReference type="GO" id="GO:0005886">
    <property type="term" value="C:plasma membrane"/>
    <property type="evidence" value="ECO:0007669"/>
    <property type="project" value="UniProtKB-SubCell"/>
</dbReference>
<keyword evidence="6 8" id="KW-0472">Membrane</keyword>
<proteinExistence type="predicted"/>
<evidence type="ECO:0000256" key="8">
    <source>
        <dbReference type="SAM" id="Phobius"/>
    </source>
</evidence>
<dbReference type="HOGENOM" id="CLU_001265_39_5_5"/>
<dbReference type="Pfam" id="PF07690">
    <property type="entry name" value="MFS_1"/>
    <property type="match status" value="1"/>
</dbReference>
<feature type="transmembrane region" description="Helical" evidence="8">
    <location>
        <begin position="293"/>
        <end position="311"/>
    </location>
</feature>
<sequence>MKSPMETTPAATASRRASRDEHHDVSPSDLAVGVIIGRTSEFFDFFAFAIAAVLVFPTRLFPFLPSLQGVLWSFVLLAVAFVARPFGMALFSRIDRRVGRLPKLTIALFLMGTCTVGMGLAPTWQSAGWGAIVVMTLLRIGQGIALGGAWDGLASLLAVSVSRERRGFYAMIPQIGAPIGLAVAALLFAFLVATLSAQDFLEWGWRYPFFVAFALNVVALFARLRIVAAPEIERLFEENELKATSLRATVAKDGRGILVGIFVPLATFAMFHMVTVFPLSWIYLYTRESLDSFLILEAIGAGVCLVSLLLSGLLADRIGRHRILLASAIAIGIFALAAPQLLSMGRGGEVAYMLIGFTILGFSFALSSGAIASLFDHRNRYTASALVSSLSWMFGAGFAPLTALLLSSSLGLWAAGLYLLSGAVATVIALIFLRQLRAPGRI</sequence>
<evidence type="ECO:0000313" key="10">
    <source>
        <dbReference type="EMBL" id="AGT08478.1"/>
    </source>
</evidence>
<organism evidence="10 11">
    <name type="scientific">Paracoccus aminophilus JCM 7686</name>
    <dbReference type="NCBI Taxonomy" id="1367847"/>
    <lineage>
        <taxon>Bacteria</taxon>
        <taxon>Pseudomonadati</taxon>
        <taxon>Pseudomonadota</taxon>
        <taxon>Alphaproteobacteria</taxon>
        <taxon>Rhodobacterales</taxon>
        <taxon>Paracoccaceae</taxon>
        <taxon>Paracoccus</taxon>
    </lineage>
</organism>
<dbReference type="KEGG" id="pami:JCM7686_1377"/>
<feature type="transmembrane region" description="Helical" evidence="8">
    <location>
        <begin position="412"/>
        <end position="433"/>
    </location>
</feature>
<dbReference type="Proteomes" id="UP000015480">
    <property type="component" value="Chromosome"/>
</dbReference>
<feature type="transmembrane region" description="Helical" evidence="8">
    <location>
        <begin position="323"/>
        <end position="344"/>
    </location>
</feature>
<keyword evidence="3" id="KW-1003">Cell membrane</keyword>
<dbReference type="PROSITE" id="PS50850">
    <property type="entry name" value="MFS"/>
    <property type="match status" value="1"/>
</dbReference>
<evidence type="ECO:0000256" key="5">
    <source>
        <dbReference type="ARBA" id="ARBA00022989"/>
    </source>
</evidence>
<dbReference type="EMBL" id="CP006650">
    <property type="protein sequence ID" value="AGT08478.1"/>
    <property type="molecule type" value="Genomic_DNA"/>
</dbReference>
<evidence type="ECO:0000256" key="4">
    <source>
        <dbReference type="ARBA" id="ARBA00022692"/>
    </source>
</evidence>
<dbReference type="Gene3D" id="1.20.1250.20">
    <property type="entry name" value="MFS general substrate transporter like domains"/>
    <property type="match status" value="2"/>
</dbReference>
<feature type="transmembrane region" description="Helical" evidence="8">
    <location>
        <begin position="104"/>
        <end position="121"/>
    </location>
</feature>
<reference evidence="10 11" key="1">
    <citation type="journal article" date="2014" name="BMC Genomics">
        <title>Architecture and functions of a multipartite genome of the methylotrophic bacterium Paracoccus aminophilus JCM 7686, containing primary and secondary chromids.</title>
        <authorList>
            <person name="Dziewit L."/>
            <person name="Czarnecki J."/>
            <person name="Wibberg D."/>
            <person name="Radlinska M."/>
            <person name="Mrozek P."/>
            <person name="Szymczak M."/>
            <person name="Schluter A."/>
            <person name="Puhler A."/>
            <person name="Bartosik D."/>
        </authorList>
    </citation>
    <scope>NUCLEOTIDE SEQUENCE [LARGE SCALE GENOMIC DNA]</scope>
    <source>
        <strain evidence="10">JCM 7686</strain>
    </source>
</reference>
<keyword evidence="4 8" id="KW-0812">Transmembrane</keyword>
<evidence type="ECO:0000256" key="6">
    <source>
        <dbReference type="ARBA" id="ARBA00023136"/>
    </source>
</evidence>
<dbReference type="InterPro" id="IPR011701">
    <property type="entry name" value="MFS"/>
</dbReference>
<evidence type="ECO:0000256" key="7">
    <source>
        <dbReference type="SAM" id="MobiDB-lite"/>
    </source>
</evidence>
<dbReference type="PANTHER" id="PTHR43045">
    <property type="entry name" value="SHIKIMATE TRANSPORTER"/>
    <property type="match status" value="1"/>
</dbReference>
<feature type="transmembrane region" description="Helical" evidence="8">
    <location>
        <begin position="257"/>
        <end position="281"/>
    </location>
</feature>
<name>S5YAM6_PARAH</name>
<dbReference type="InterPro" id="IPR036259">
    <property type="entry name" value="MFS_trans_sf"/>
</dbReference>
<dbReference type="GO" id="GO:0022857">
    <property type="term" value="F:transmembrane transporter activity"/>
    <property type="evidence" value="ECO:0007669"/>
    <property type="project" value="InterPro"/>
</dbReference>
<feature type="transmembrane region" description="Helical" evidence="8">
    <location>
        <begin position="350"/>
        <end position="374"/>
    </location>
</feature>
<feature type="transmembrane region" description="Helical" evidence="8">
    <location>
        <begin position="70"/>
        <end position="92"/>
    </location>
</feature>
<keyword evidence="5 8" id="KW-1133">Transmembrane helix</keyword>
<protein>
    <submittedName>
        <fullName evidence="10">Major facilitator transporter</fullName>
    </submittedName>
</protein>
<dbReference type="InterPro" id="IPR020846">
    <property type="entry name" value="MFS_dom"/>
</dbReference>
<dbReference type="PANTHER" id="PTHR43045:SF2">
    <property type="entry name" value="INNER MEMBRANE METABOLITE TRANSPORT PROTEIN YHJE"/>
    <property type="match status" value="1"/>
</dbReference>
<feature type="domain" description="Major facilitator superfamily (MFS) profile" evidence="9">
    <location>
        <begin position="30"/>
        <end position="441"/>
    </location>
</feature>
<feature type="region of interest" description="Disordered" evidence="7">
    <location>
        <begin position="1"/>
        <end position="24"/>
    </location>
</feature>
<feature type="transmembrane region" description="Helical" evidence="8">
    <location>
        <begin position="168"/>
        <end position="193"/>
    </location>
</feature>
<dbReference type="PATRIC" id="fig|1367847.3.peg.1349"/>
<evidence type="ECO:0000313" key="11">
    <source>
        <dbReference type="Proteomes" id="UP000015480"/>
    </source>
</evidence>
<dbReference type="SUPFAM" id="SSF103473">
    <property type="entry name" value="MFS general substrate transporter"/>
    <property type="match status" value="1"/>
</dbReference>
<dbReference type="STRING" id="1367847.JCM7686_1377"/>
<evidence type="ECO:0000256" key="2">
    <source>
        <dbReference type="ARBA" id="ARBA00022448"/>
    </source>
</evidence>
<feature type="transmembrane region" description="Helical" evidence="8">
    <location>
        <begin position="386"/>
        <end position="406"/>
    </location>
</feature>
<gene>
    <name evidence="10" type="ORF">JCM7686_1377</name>
</gene>
<evidence type="ECO:0000259" key="9">
    <source>
        <dbReference type="PROSITE" id="PS50850"/>
    </source>
</evidence>
<accession>S5YAM6</accession>
<dbReference type="AlphaFoldDB" id="S5YAM6"/>
<comment type="subcellular location">
    <subcellularLocation>
        <location evidence="1">Cell membrane</location>
        <topology evidence="1">Multi-pass membrane protein</topology>
    </subcellularLocation>
</comment>
<feature type="transmembrane region" description="Helical" evidence="8">
    <location>
        <begin position="205"/>
        <end position="224"/>
    </location>
</feature>
<keyword evidence="11" id="KW-1185">Reference proteome</keyword>
<feature type="transmembrane region" description="Helical" evidence="8">
    <location>
        <begin position="45"/>
        <end position="64"/>
    </location>
</feature>